<reference evidence="2 3" key="1">
    <citation type="submission" date="2017-07" db="EMBL/GenBank/DDBJ databases">
        <title>Mechanisms for carbon and nitrogen cycling indicate functional differentiation within the Candidate Phyla Radiation.</title>
        <authorList>
            <person name="Danczak R.E."/>
            <person name="Johnston M.D."/>
            <person name="Kenah C."/>
            <person name="Slattery M."/>
            <person name="Wrighton K.C."/>
            <person name="Wilkins M.J."/>
        </authorList>
    </citation>
    <scope>NUCLEOTIDE SEQUENCE [LARGE SCALE GENOMIC DNA]</scope>
    <source>
        <strain evidence="2">Athens1014_28</strain>
    </source>
</reference>
<dbReference type="EMBL" id="VMGN01000005">
    <property type="protein sequence ID" value="TSC94851.1"/>
    <property type="molecule type" value="Genomic_DNA"/>
</dbReference>
<feature type="transmembrane region" description="Helical" evidence="1">
    <location>
        <begin position="109"/>
        <end position="129"/>
    </location>
</feature>
<evidence type="ECO:0000313" key="2">
    <source>
        <dbReference type="EMBL" id="TSC94851.1"/>
    </source>
</evidence>
<protein>
    <submittedName>
        <fullName evidence="2">Uncharacterized protein</fullName>
    </submittedName>
</protein>
<comment type="caution">
    <text evidence="2">The sequence shown here is derived from an EMBL/GenBank/DDBJ whole genome shotgun (WGS) entry which is preliminary data.</text>
</comment>
<sequence>MKDFSKIIVEKIKEAHIIPESRLKLQWKSYLFWIIMACFIIFGALSLSMAIFNIIDIDPRFLKYLGLQRLIMILFITAPYLWIALSLSALIFGILAFRKTAKGYRRSTLFITSLVVLIISILGILSHILKINNRMDGVLSKKAPNFRDFTDPRGARWQRPGDGLIGGEITNISTDSFDLKSFDNQDWKIYYDQKTERVDDVQIANGEKVGVIGEKTGEFLMLVY</sequence>
<keyword evidence="1" id="KW-0812">Transmembrane</keyword>
<keyword evidence="1" id="KW-0472">Membrane</keyword>
<feature type="transmembrane region" description="Helical" evidence="1">
    <location>
        <begin position="70"/>
        <end position="97"/>
    </location>
</feature>
<dbReference type="AlphaFoldDB" id="A0A554LPP5"/>
<organism evidence="2 3">
    <name type="scientific">Candidatus Berkelbacteria bacterium Athens1014_28</name>
    <dbReference type="NCBI Taxonomy" id="2017145"/>
    <lineage>
        <taxon>Bacteria</taxon>
        <taxon>Candidatus Berkelbacteria</taxon>
    </lineage>
</organism>
<dbReference type="Proteomes" id="UP000316495">
    <property type="component" value="Unassembled WGS sequence"/>
</dbReference>
<gene>
    <name evidence="2" type="ORF">Athens101428_133</name>
</gene>
<proteinExistence type="predicted"/>
<evidence type="ECO:0000313" key="3">
    <source>
        <dbReference type="Proteomes" id="UP000316495"/>
    </source>
</evidence>
<name>A0A554LPP5_9BACT</name>
<keyword evidence="1" id="KW-1133">Transmembrane helix</keyword>
<feature type="transmembrane region" description="Helical" evidence="1">
    <location>
        <begin position="30"/>
        <end position="55"/>
    </location>
</feature>
<accession>A0A554LPP5</accession>
<evidence type="ECO:0000256" key="1">
    <source>
        <dbReference type="SAM" id="Phobius"/>
    </source>
</evidence>